<organism evidence="2 3">
    <name type="scientific">Faecalibacterium prausnitzii</name>
    <dbReference type="NCBI Taxonomy" id="853"/>
    <lineage>
        <taxon>Bacteria</taxon>
        <taxon>Bacillati</taxon>
        <taxon>Bacillota</taxon>
        <taxon>Clostridia</taxon>
        <taxon>Eubacteriales</taxon>
        <taxon>Oscillospiraceae</taxon>
        <taxon>Faecalibacterium</taxon>
    </lineage>
</organism>
<protein>
    <submittedName>
        <fullName evidence="2">Uncharacterized protein</fullName>
    </submittedName>
</protein>
<accession>A0A2A7B839</accession>
<sequence length="113" mass="11962">MKNELKMPAHCAVVSEDEMTYVEGGSYLDALSTAATVVGAVVLGASYVWGIGTARSWLNQKENRKGNVFTVIGRALDDIGEDMSQSPSNFLRDVVSTAAVVGLAPVSVVLMLI</sequence>
<gene>
    <name evidence="2" type="ORF">CHR60_03685</name>
</gene>
<dbReference type="OrthoDB" id="1863157at2"/>
<dbReference type="RefSeq" id="WP_097791801.1">
    <property type="nucleotide sequence ID" value="NZ_CP065377.1"/>
</dbReference>
<evidence type="ECO:0000313" key="3">
    <source>
        <dbReference type="Proteomes" id="UP000220904"/>
    </source>
</evidence>
<comment type="caution">
    <text evidence="2">The sequence shown here is derived from an EMBL/GenBank/DDBJ whole genome shotgun (WGS) entry which is preliminary data.</text>
</comment>
<dbReference type="EMBL" id="NOUV01000006">
    <property type="protein sequence ID" value="PDX87587.1"/>
    <property type="molecule type" value="Genomic_DNA"/>
</dbReference>
<proteinExistence type="predicted"/>
<dbReference type="AlphaFoldDB" id="A0A2A7B839"/>
<keyword evidence="1" id="KW-0812">Transmembrane</keyword>
<reference evidence="2 3" key="1">
    <citation type="journal article" date="2017" name="Front. Microbiol.">
        <title>New Insights into the Diversity of the Genus Faecalibacterium.</title>
        <authorList>
            <person name="Benevides L."/>
            <person name="Burman S."/>
            <person name="Martin R."/>
            <person name="Robert V."/>
            <person name="Thomas M."/>
            <person name="Miquel S."/>
            <person name="Chain F."/>
            <person name="Sokol H."/>
            <person name="Bermudez-Humaran L.G."/>
            <person name="Morrison M."/>
            <person name="Langella P."/>
            <person name="Azevedo V.A."/>
            <person name="Chatel J.M."/>
            <person name="Soares S."/>
        </authorList>
    </citation>
    <scope>NUCLEOTIDE SEQUENCE [LARGE SCALE GENOMIC DNA]</scope>
    <source>
        <strain evidence="2 3">AHMP21</strain>
    </source>
</reference>
<evidence type="ECO:0000256" key="1">
    <source>
        <dbReference type="SAM" id="Phobius"/>
    </source>
</evidence>
<evidence type="ECO:0000313" key="2">
    <source>
        <dbReference type="EMBL" id="PDX87587.1"/>
    </source>
</evidence>
<keyword evidence="1" id="KW-1133">Transmembrane helix</keyword>
<dbReference type="Proteomes" id="UP000220904">
    <property type="component" value="Unassembled WGS sequence"/>
</dbReference>
<feature type="transmembrane region" description="Helical" evidence="1">
    <location>
        <begin position="27"/>
        <end position="49"/>
    </location>
</feature>
<keyword evidence="1" id="KW-0472">Membrane</keyword>
<name>A0A2A7B839_9FIRM</name>